<dbReference type="PANTHER" id="PTHR42991">
    <property type="entry name" value="ALDEHYDE DEHYDROGENASE"/>
    <property type="match status" value="1"/>
</dbReference>
<evidence type="ECO:0000256" key="2">
    <source>
        <dbReference type="ARBA" id="ARBA00022797"/>
    </source>
</evidence>
<dbReference type="Gene3D" id="3.40.605.10">
    <property type="entry name" value="Aldehyde Dehydrogenase, Chain A, domain 1"/>
    <property type="match status" value="1"/>
</dbReference>
<keyword evidence="10" id="KW-1185">Reference proteome</keyword>
<dbReference type="FunFam" id="3.40.309.10:FF:000010">
    <property type="entry name" value="Gamma-aminobutyraldehyde dehydrogenase"/>
    <property type="match status" value="1"/>
</dbReference>
<evidence type="ECO:0000256" key="5">
    <source>
        <dbReference type="ARBA" id="ARBA00050596"/>
    </source>
</evidence>
<dbReference type="CDD" id="cd07149">
    <property type="entry name" value="ALDH_y4uC"/>
    <property type="match status" value="1"/>
</dbReference>
<dbReference type="InterPro" id="IPR015590">
    <property type="entry name" value="Aldehyde_DH_dom"/>
</dbReference>
<dbReference type="InterPro" id="IPR051020">
    <property type="entry name" value="ALDH-related_metabolic_enz"/>
</dbReference>
<accession>A0A8J2ZPE7</accession>
<dbReference type="InterPro" id="IPR016163">
    <property type="entry name" value="Ald_DH_C"/>
</dbReference>
<dbReference type="Pfam" id="PF00171">
    <property type="entry name" value="Aldedh"/>
    <property type="match status" value="1"/>
</dbReference>
<dbReference type="InterPro" id="IPR016162">
    <property type="entry name" value="Ald_DH_N"/>
</dbReference>
<reference evidence="9" key="2">
    <citation type="submission" date="2020-09" db="EMBL/GenBank/DDBJ databases">
        <authorList>
            <person name="Sun Q."/>
            <person name="Zhou Y."/>
        </authorList>
    </citation>
    <scope>NUCLEOTIDE SEQUENCE</scope>
    <source>
        <strain evidence="9">CGMCC 1.12360</strain>
    </source>
</reference>
<organism evidence="9 10">
    <name type="scientific">Compostibacillus humi</name>
    <dbReference type="NCBI Taxonomy" id="1245525"/>
    <lineage>
        <taxon>Bacteria</taxon>
        <taxon>Bacillati</taxon>
        <taxon>Bacillota</taxon>
        <taxon>Bacilli</taxon>
        <taxon>Bacillales</taxon>
        <taxon>Bacillaceae</taxon>
        <taxon>Compostibacillus</taxon>
    </lineage>
</organism>
<evidence type="ECO:0000313" key="9">
    <source>
        <dbReference type="EMBL" id="GGH69780.1"/>
    </source>
</evidence>
<feature type="domain" description="Aldehyde dehydrogenase" evidence="8">
    <location>
        <begin position="21"/>
        <end position="475"/>
    </location>
</feature>
<dbReference type="AlphaFoldDB" id="A0A8J2ZPE7"/>
<evidence type="ECO:0000256" key="6">
    <source>
        <dbReference type="ARBA" id="ARBA00066992"/>
    </source>
</evidence>
<gene>
    <name evidence="9" type="ORF">GCM10010978_04050</name>
</gene>
<sequence length="479" mass="52393">MIQVEQLYYGSFIGGNEIKNEKELEVQNPYNQEVLGKISCATAENVREAVETADMVFRETMRQMPAYQRSEILRKTADLLESRFEDFAKLLSLEAGKPIRESRGEVTRAIQVLRFASEGAKSMTGEQIPLDAAVGGEKQIGIAKRVPLGVIATITPFNFPLNLVLHKVAPAIAAGNTVVLKPAEKTPFSSVMIYKLLEEAGLPKGAFNIVMGPGQELADPLVTHPKVKKVTFTGSSTVGWKIKEMAKRKKVTLELGSNAPNIIFADADLDQAADAMVMGGYTYAGQACVSAQRIYVQKEVYEAFVSKLAEKARGLTMGDPLDEHTTLGPMITEDAAMRAESWIKEAAEQGAQIVTGGKRRGTFIEPTVITNATPDMKIVCQEVFAPIVAVLPFETEEEVISYANDSDYGLHAGVFTKDIERAFRLADALETGGVWINEVSVRRYDHIPYGGVKQSGIGKEGVKYAMEDMTDIKFIGIKL</sequence>
<dbReference type="FunFam" id="3.40.605.10:FF:000007">
    <property type="entry name" value="NAD/NADP-dependent betaine aldehyde dehydrogenase"/>
    <property type="match status" value="1"/>
</dbReference>
<name>A0A8J2ZPE7_9BACI</name>
<dbReference type="Gene3D" id="3.40.309.10">
    <property type="entry name" value="Aldehyde Dehydrogenase, Chain A, domain 2"/>
    <property type="match status" value="1"/>
</dbReference>
<dbReference type="EMBL" id="BMEV01000005">
    <property type="protein sequence ID" value="GGH69780.1"/>
    <property type="molecule type" value="Genomic_DNA"/>
</dbReference>
<dbReference type="GO" id="GO:0018485">
    <property type="term" value="F:salicylaldehyde dehydrogenase (NAD+) activity"/>
    <property type="evidence" value="ECO:0007669"/>
    <property type="project" value="UniProtKB-EC"/>
</dbReference>
<dbReference type="PANTHER" id="PTHR42991:SF1">
    <property type="entry name" value="ALDEHYDE DEHYDROGENASE"/>
    <property type="match status" value="1"/>
</dbReference>
<evidence type="ECO:0000256" key="7">
    <source>
        <dbReference type="ARBA" id="ARBA00070319"/>
    </source>
</evidence>
<comment type="similarity">
    <text evidence="1">Belongs to the aldehyde dehydrogenase family.</text>
</comment>
<reference evidence="9" key="1">
    <citation type="journal article" date="2014" name="Int. J. Syst. Evol. Microbiol.">
        <title>Complete genome sequence of Corynebacterium casei LMG S-19264T (=DSM 44701T), isolated from a smear-ripened cheese.</title>
        <authorList>
            <consortium name="US DOE Joint Genome Institute (JGI-PGF)"/>
            <person name="Walter F."/>
            <person name="Albersmeier A."/>
            <person name="Kalinowski J."/>
            <person name="Ruckert C."/>
        </authorList>
    </citation>
    <scope>NUCLEOTIDE SEQUENCE</scope>
    <source>
        <strain evidence="9">CGMCC 1.12360</strain>
    </source>
</reference>
<comment type="pathway">
    <text evidence="4">Aromatic compound metabolism; naphthalene degradation.</text>
</comment>
<dbReference type="SUPFAM" id="SSF53720">
    <property type="entry name" value="ALDH-like"/>
    <property type="match status" value="1"/>
</dbReference>
<evidence type="ECO:0000256" key="3">
    <source>
        <dbReference type="ARBA" id="ARBA00023002"/>
    </source>
</evidence>
<dbReference type="GO" id="GO:0008911">
    <property type="term" value="F:lactaldehyde dehydrogenase (NAD+) activity"/>
    <property type="evidence" value="ECO:0007669"/>
    <property type="project" value="TreeGrafter"/>
</dbReference>
<dbReference type="RefSeq" id="WP_188390709.1">
    <property type="nucleotide sequence ID" value="NZ_BMEV01000005.1"/>
</dbReference>
<comment type="caution">
    <text evidence="9">The sequence shown here is derived from an EMBL/GenBank/DDBJ whole genome shotgun (WGS) entry which is preliminary data.</text>
</comment>
<keyword evidence="3" id="KW-0560">Oxidoreductase</keyword>
<evidence type="ECO:0000256" key="1">
    <source>
        <dbReference type="ARBA" id="ARBA00009986"/>
    </source>
</evidence>
<evidence type="ECO:0000313" key="10">
    <source>
        <dbReference type="Proteomes" id="UP000602050"/>
    </source>
</evidence>
<proteinExistence type="inferred from homology"/>
<dbReference type="EC" id="1.2.1.65" evidence="6"/>
<dbReference type="InterPro" id="IPR016161">
    <property type="entry name" value="Ald_DH/histidinol_DH"/>
</dbReference>
<comment type="catalytic activity">
    <reaction evidence="5">
        <text>salicylaldehyde + NAD(+) + H2O = salicylate + NADH + 2 H(+)</text>
        <dbReference type="Rhea" id="RHEA:18537"/>
        <dbReference type="ChEBI" id="CHEBI:15377"/>
        <dbReference type="ChEBI" id="CHEBI:15378"/>
        <dbReference type="ChEBI" id="CHEBI:16008"/>
        <dbReference type="ChEBI" id="CHEBI:30762"/>
        <dbReference type="ChEBI" id="CHEBI:57540"/>
        <dbReference type="ChEBI" id="CHEBI:57945"/>
        <dbReference type="EC" id="1.2.1.65"/>
    </reaction>
</comment>
<evidence type="ECO:0000256" key="4">
    <source>
        <dbReference type="ARBA" id="ARBA00035632"/>
    </source>
</evidence>
<protein>
    <recommendedName>
        <fullName evidence="7">Salicylaldehyde dehydrogenase</fullName>
        <ecNumber evidence="6">1.2.1.65</ecNumber>
    </recommendedName>
</protein>
<keyword evidence="2" id="KW-0058">Aromatic hydrocarbons catabolism</keyword>
<evidence type="ECO:0000259" key="8">
    <source>
        <dbReference type="Pfam" id="PF00171"/>
    </source>
</evidence>
<dbReference type="Proteomes" id="UP000602050">
    <property type="component" value="Unassembled WGS sequence"/>
</dbReference>